<dbReference type="Gene3D" id="2.30.180.10">
    <property type="entry name" value="FAS1 domain"/>
    <property type="match status" value="2"/>
</dbReference>
<keyword evidence="2" id="KW-0732">Signal</keyword>
<dbReference type="SMART" id="SM00554">
    <property type="entry name" value="FAS1"/>
    <property type="match status" value="2"/>
</dbReference>
<dbReference type="InterPro" id="IPR050904">
    <property type="entry name" value="Adhesion/Biosynth-related"/>
</dbReference>
<keyword evidence="5" id="KW-1185">Reference proteome</keyword>
<dbReference type="InterPro" id="IPR036378">
    <property type="entry name" value="FAS1_dom_sf"/>
</dbReference>
<accession>A0A165AMJ2</accession>
<name>A0A165AMJ2_9AGAM</name>
<feature type="chain" id="PRO_5007855359" evidence="2">
    <location>
        <begin position="20"/>
        <end position="584"/>
    </location>
</feature>
<dbReference type="GO" id="GO:0005615">
    <property type="term" value="C:extracellular space"/>
    <property type="evidence" value="ECO:0007669"/>
    <property type="project" value="TreeGrafter"/>
</dbReference>
<sequence>MRAVPLVAFGAFALSTVLADQIPVANIWEIDNSNVPAHEQSKLSRLSGQGLQSTGPFQVPNPFGQEHEVSEPEVEALAENEDKSIYDILSGSPALFSTLIKAIDFDEETAEVLKGPSKGITFFAPINPKKRKPHHGSAQSMPEEELDIETADPFAALDGVVSQLTASIEAQDKNKTEILKKIVHAILQYHILPTSVNTTVFAVNSTYATNLTLKDGSNGGEPLRLKVSGAVFGFGGVINYYSVILKSNLKASNGLIHVVRTPLFPPLSTLQLGLLLPDAFSIFTSALQRVGLSSLLEYGLSKNPKGLGSVTVFAPSNSAFQKLPRKLKLFLFSPLGERVLKKLLEYHIVPNQVIFSDYHSEVHKHSCMDQFDPELDDTFIGGSYELTHYADQLQDYFRAPNFRGCRSMHSHGGTWEVNPDVPTQFMRPIDQPRRVPFPGTPLPPHKRPNDQEPEPPHRQPDHRGPEPPQHPHRPPHVPELIKNLTFTLPTLFTNHTVDFKVTQFKILPHLYETKLFAAGVYISNPDVVTRNGAVHIVKRLLNPLRNATHVPPHRGDKSGCECEGPDEWKDWEKLLPAWAAQDET</sequence>
<evidence type="ECO:0000256" key="1">
    <source>
        <dbReference type="SAM" id="MobiDB-lite"/>
    </source>
</evidence>
<dbReference type="EMBL" id="KV419394">
    <property type="protein sequence ID" value="KZS99281.1"/>
    <property type="molecule type" value="Genomic_DNA"/>
</dbReference>
<feature type="domain" description="FAS1" evidence="3">
    <location>
        <begin position="267"/>
        <end position="541"/>
    </location>
</feature>
<protein>
    <submittedName>
        <fullName evidence="4">FAS1 domain-containing protein</fullName>
    </submittedName>
</protein>
<dbReference type="AlphaFoldDB" id="A0A165AMJ2"/>
<dbReference type="PANTHER" id="PTHR10900:SF122">
    <property type="entry name" value="FAS1 DOMAIN-CONTAINING PROTEIN"/>
    <property type="match status" value="1"/>
</dbReference>
<organism evidence="4 5">
    <name type="scientific">Sistotremastrum niveocremeum HHB9708</name>
    <dbReference type="NCBI Taxonomy" id="1314777"/>
    <lineage>
        <taxon>Eukaryota</taxon>
        <taxon>Fungi</taxon>
        <taxon>Dikarya</taxon>
        <taxon>Basidiomycota</taxon>
        <taxon>Agaricomycotina</taxon>
        <taxon>Agaricomycetes</taxon>
        <taxon>Sistotremastrales</taxon>
        <taxon>Sistotremastraceae</taxon>
        <taxon>Sertulicium</taxon>
        <taxon>Sertulicium niveocremeum</taxon>
    </lineage>
</organism>
<evidence type="ECO:0000313" key="5">
    <source>
        <dbReference type="Proteomes" id="UP000076722"/>
    </source>
</evidence>
<evidence type="ECO:0000259" key="3">
    <source>
        <dbReference type="PROSITE" id="PS50213"/>
    </source>
</evidence>
<evidence type="ECO:0000313" key="4">
    <source>
        <dbReference type="EMBL" id="KZS99281.1"/>
    </source>
</evidence>
<gene>
    <name evidence="4" type="ORF">SISNIDRAFT_480842</name>
</gene>
<reference evidence="4 5" key="1">
    <citation type="journal article" date="2016" name="Mol. Biol. Evol.">
        <title>Comparative Genomics of Early-Diverging Mushroom-Forming Fungi Provides Insights into the Origins of Lignocellulose Decay Capabilities.</title>
        <authorList>
            <person name="Nagy L.G."/>
            <person name="Riley R."/>
            <person name="Tritt A."/>
            <person name="Adam C."/>
            <person name="Daum C."/>
            <person name="Floudas D."/>
            <person name="Sun H."/>
            <person name="Yadav J.S."/>
            <person name="Pangilinan J."/>
            <person name="Larsson K.H."/>
            <person name="Matsuura K."/>
            <person name="Barry K."/>
            <person name="Labutti K."/>
            <person name="Kuo R."/>
            <person name="Ohm R.A."/>
            <person name="Bhattacharya S.S."/>
            <person name="Shirouzu T."/>
            <person name="Yoshinaga Y."/>
            <person name="Martin F.M."/>
            <person name="Grigoriev I.V."/>
            <person name="Hibbett D.S."/>
        </authorList>
    </citation>
    <scope>NUCLEOTIDE SEQUENCE [LARGE SCALE GENOMIC DNA]</scope>
    <source>
        <strain evidence="4 5">HHB9708</strain>
    </source>
</reference>
<feature type="region of interest" description="Disordered" evidence="1">
    <location>
        <begin position="414"/>
        <end position="477"/>
    </location>
</feature>
<dbReference type="PANTHER" id="PTHR10900">
    <property type="entry name" value="PERIOSTIN-RELATED"/>
    <property type="match status" value="1"/>
</dbReference>
<dbReference type="GO" id="GO:0000329">
    <property type="term" value="C:fungal-type vacuole membrane"/>
    <property type="evidence" value="ECO:0007669"/>
    <property type="project" value="TreeGrafter"/>
</dbReference>
<dbReference type="InterPro" id="IPR000782">
    <property type="entry name" value="FAS1_domain"/>
</dbReference>
<dbReference type="Proteomes" id="UP000076722">
    <property type="component" value="Unassembled WGS sequence"/>
</dbReference>
<feature type="signal peptide" evidence="2">
    <location>
        <begin position="1"/>
        <end position="19"/>
    </location>
</feature>
<feature type="domain" description="FAS1" evidence="3">
    <location>
        <begin position="82"/>
        <end position="263"/>
    </location>
</feature>
<evidence type="ECO:0000256" key="2">
    <source>
        <dbReference type="SAM" id="SignalP"/>
    </source>
</evidence>
<proteinExistence type="predicted"/>
<dbReference type="Pfam" id="PF02469">
    <property type="entry name" value="Fasciclin"/>
    <property type="match status" value="2"/>
</dbReference>
<dbReference type="OrthoDB" id="7700931at2759"/>
<feature type="compositionally biased region" description="Basic and acidic residues" evidence="1">
    <location>
        <begin position="447"/>
        <end position="465"/>
    </location>
</feature>
<dbReference type="STRING" id="1314777.A0A165AMJ2"/>
<dbReference type="SUPFAM" id="SSF82153">
    <property type="entry name" value="FAS1 domain"/>
    <property type="match status" value="2"/>
</dbReference>
<feature type="region of interest" description="Disordered" evidence="1">
    <location>
        <begin position="124"/>
        <end position="144"/>
    </location>
</feature>
<dbReference type="PROSITE" id="PS50213">
    <property type="entry name" value="FAS1"/>
    <property type="match status" value="2"/>
</dbReference>
<dbReference type="GO" id="GO:0016236">
    <property type="term" value="P:macroautophagy"/>
    <property type="evidence" value="ECO:0007669"/>
    <property type="project" value="TreeGrafter"/>
</dbReference>